<protein>
    <submittedName>
        <fullName evidence="2">Cell wall hydrolyses involved in spore germination</fullName>
    </submittedName>
</protein>
<dbReference type="InterPro" id="IPR011105">
    <property type="entry name" value="Cell_wall_hydrolase_SleB"/>
</dbReference>
<name>A0A379N442_9PROT</name>
<dbReference type="InterPro" id="IPR042047">
    <property type="entry name" value="SleB_dom1"/>
</dbReference>
<gene>
    <name evidence="2" type="ORF">NCTC13291_03765</name>
</gene>
<evidence type="ECO:0000313" key="3">
    <source>
        <dbReference type="Proteomes" id="UP000254919"/>
    </source>
</evidence>
<sequence>MRVEFTRFVPGPPFPMNLPGKAAMPSTDSSSADSRAHDAAILALTLYAEAGDRPLRAIEALAALVMNRHRSGQGHWGQGITGICRAPFQFPCWNTRHPHHARLRAAAPGGAAAHSAQMELCHRVALRALAGALPDPTGGATHMHADDSQPSWSIGRTPVAEIGGLLFYRPEPAEARVRPRGPALALAV</sequence>
<evidence type="ECO:0000259" key="1">
    <source>
        <dbReference type="Pfam" id="PF07486"/>
    </source>
</evidence>
<organism evidence="2 3">
    <name type="scientific">Roseomonas mucosa</name>
    <dbReference type="NCBI Taxonomy" id="207340"/>
    <lineage>
        <taxon>Bacteria</taxon>
        <taxon>Pseudomonadati</taxon>
        <taxon>Pseudomonadota</taxon>
        <taxon>Alphaproteobacteria</taxon>
        <taxon>Acetobacterales</taxon>
        <taxon>Roseomonadaceae</taxon>
        <taxon>Roseomonas</taxon>
    </lineage>
</organism>
<feature type="domain" description="Cell wall hydrolase SleB" evidence="1">
    <location>
        <begin position="59"/>
        <end position="168"/>
    </location>
</feature>
<proteinExistence type="predicted"/>
<reference evidence="2 3" key="1">
    <citation type="submission" date="2018-06" db="EMBL/GenBank/DDBJ databases">
        <authorList>
            <consortium name="Pathogen Informatics"/>
            <person name="Doyle S."/>
        </authorList>
    </citation>
    <scope>NUCLEOTIDE SEQUENCE [LARGE SCALE GENOMIC DNA]</scope>
    <source>
        <strain evidence="2 3">NCTC13291</strain>
    </source>
</reference>
<dbReference type="EMBL" id="UGVN01000001">
    <property type="protein sequence ID" value="SUE42147.1"/>
    <property type="molecule type" value="Genomic_DNA"/>
</dbReference>
<dbReference type="Gene3D" id="1.10.10.2520">
    <property type="entry name" value="Cell wall hydrolase SleB, domain 1"/>
    <property type="match status" value="1"/>
</dbReference>
<dbReference type="Pfam" id="PF07486">
    <property type="entry name" value="Hydrolase_2"/>
    <property type="match status" value="1"/>
</dbReference>
<accession>A0A379N442</accession>
<evidence type="ECO:0000313" key="2">
    <source>
        <dbReference type="EMBL" id="SUE42147.1"/>
    </source>
</evidence>
<dbReference type="AlphaFoldDB" id="A0A379N442"/>
<dbReference type="Proteomes" id="UP000254919">
    <property type="component" value="Unassembled WGS sequence"/>
</dbReference>
<dbReference type="GO" id="GO:0016787">
    <property type="term" value="F:hydrolase activity"/>
    <property type="evidence" value="ECO:0007669"/>
    <property type="project" value="InterPro"/>
</dbReference>